<keyword evidence="4" id="KW-1185">Reference proteome</keyword>
<dbReference type="AlphaFoldDB" id="A0A9Q5I575"/>
<evidence type="ECO:0000256" key="1">
    <source>
        <dbReference type="SAM" id="SignalP"/>
    </source>
</evidence>
<proteinExistence type="predicted"/>
<dbReference type="SUPFAM" id="SSF51445">
    <property type="entry name" value="(Trans)glycosidases"/>
    <property type="match status" value="1"/>
</dbReference>
<dbReference type="Pfam" id="PF16862">
    <property type="entry name" value="Glyco_hydro_79C"/>
    <property type="match status" value="1"/>
</dbReference>
<name>A0A9Q5I575_SANBA</name>
<dbReference type="PANTHER" id="PTHR36183:SF2">
    <property type="entry name" value="BETA-GLUCURONIDASE C-TERMINAL DOMAIN-CONTAINING PROTEIN"/>
    <property type="match status" value="1"/>
</dbReference>
<organism evidence="3 4">
    <name type="scientific">Sanghuangporus baumii</name>
    <name type="common">Phellinus baumii</name>
    <dbReference type="NCBI Taxonomy" id="108892"/>
    <lineage>
        <taxon>Eukaryota</taxon>
        <taxon>Fungi</taxon>
        <taxon>Dikarya</taxon>
        <taxon>Basidiomycota</taxon>
        <taxon>Agaricomycotina</taxon>
        <taxon>Agaricomycetes</taxon>
        <taxon>Hymenochaetales</taxon>
        <taxon>Hymenochaetaceae</taxon>
        <taxon>Sanghuangporus</taxon>
    </lineage>
</organism>
<dbReference type="InterPro" id="IPR017853">
    <property type="entry name" value="GH"/>
</dbReference>
<evidence type="ECO:0000313" key="3">
    <source>
        <dbReference type="EMBL" id="OCB91372.1"/>
    </source>
</evidence>
<comment type="caution">
    <text evidence="3">The sequence shown here is derived from an EMBL/GenBank/DDBJ whole genome shotgun (WGS) entry which is preliminary data.</text>
</comment>
<gene>
    <name evidence="3" type="ORF">A7U60_g1376</name>
</gene>
<sequence length="572" mass="62595">MRAVRLLAFVAITFSAPSFAESPKVLDVSFPDAPSGGGNAISDNFLGISWELFTMSYLWGETPDTMPNALKNYLSNIRARMSNPLRIRVGGNSMDASQYVANQTNMITLTNPDAYFNDVPCDFGPMLFDVLNSMADIVGEMEFIIGISMRRPLEDDTIIQLTADSRERLGDRLDALLLGNEPDLYHGHNKRGNYTVDLYIQELRQIFNDLGDSGRGNLTERTLIGGPTICCRWSLAEVLEAGMSELPYKYYTIQRYPQHVCSGQTERSSNITYFLSHPNVAPFLEWNEEGIEIAKQNGVPVMLTEYNSVACGGDPTVSPTFSTSLWSVDIALQAASGNYSAVYLHTRERGVTYNLFEPSSIEDYLISNWRTGSTYYTMLVIAEAISSSTSVVVDLNLDNSLTSYNASVVGYAIYDGPGLSKSKLVFINYDYPLATSDDSDEFSAAPNATQTFVLPGSLASSIGVRYLVADNITEEKAISWAGQTLGGNGDLQGTQTMDVFECTDGCNVTVPGPGLAVVWLDPESELQRSNIYIGNSTIADVYTSSASASLKELRDLKWLATVLSMVAFVLGV</sequence>
<accession>A0A9Q5I575</accession>
<feature type="signal peptide" evidence="1">
    <location>
        <begin position="1"/>
        <end position="20"/>
    </location>
</feature>
<feature type="chain" id="PRO_5040115806" description="Beta-glucuronidase C-terminal domain-containing protein" evidence="1">
    <location>
        <begin position="21"/>
        <end position="572"/>
    </location>
</feature>
<keyword evidence="1" id="KW-0732">Signal</keyword>
<dbReference type="Proteomes" id="UP000757232">
    <property type="component" value="Unassembled WGS sequence"/>
</dbReference>
<dbReference type="OrthoDB" id="2796951at2759"/>
<dbReference type="Gene3D" id="3.20.20.80">
    <property type="entry name" value="Glycosidases"/>
    <property type="match status" value="1"/>
</dbReference>
<dbReference type="EMBL" id="LNZH02000091">
    <property type="protein sequence ID" value="OCB91372.1"/>
    <property type="molecule type" value="Genomic_DNA"/>
</dbReference>
<evidence type="ECO:0000259" key="2">
    <source>
        <dbReference type="Pfam" id="PF16862"/>
    </source>
</evidence>
<evidence type="ECO:0000313" key="4">
    <source>
        <dbReference type="Proteomes" id="UP000757232"/>
    </source>
</evidence>
<dbReference type="Gene3D" id="2.60.40.1180">
    <property type="entry name" value="Golgi alpha-mannosidase II"/>
    <property type="match status" value="1"/>
</dbReference>
<feature type="domain" description="Beta-glucuronidase C-terminal" evidence="2">
    <location>
        <begin position="410"/>
        <end position="516"/>
    </location>
</feature>
<dbReference type="InterPro" id="IPR013780">
    <property type="entry name" value="Glyco_hydro_b"/>
</dbReference>
<dbReference type="InterPro" id="IPR031728">
    <property type="entry name" value="GlcAase_C"/>
</dbReference>
<protein>
    <recommendedName>
        <fullName evidence="2">Beta-glucuronidase C-terminal domain-containing protein</fullName>
    </recommendedName>
</protein>
<dbReference type="PANTHER" id="PTHR36183">
    <property type="entry name" value="BETA-GLUCURONIDASE"/>
    <property type="match status" value="1"/>
</dbReference>
<dbReference type="InterPro" id="IPR052974">
    <property type="entry name" value="GH79_Enzymes"/>
</dbReference>
<reference evidence="3" key="1">
    <citation type="submission" date="2016-06" db="EMBL/GenBank/DDBJ databases">
        <title>Draft Genome sequence of the fungus Inonotus baumii.</title>
        <authorList>
            <person name="Zhu H."/>
            <person name="Lin W."/>
        </authorList>
    </citation>
    <scope>NUCLEOTIDE SEQUENCE</scope>
    <source>
        <strain evidence="3">821</strain>
    </source>
</reference>